<protein>
    <submittedName>
        <fullName evidence="2">Putative protease</fullName>
    </submittedName>
</protein>
<name>A0A6H1ZR84_9ZZZZ</name>
<organism evidence="2">
    <name type="scientific">viral metagenome</name>
    <dbReference type="NCBI Taxonomy" id="1070528"/>
    <lineage>
        <taxon>unclassified sequences</taxon>
        <taxon>metagenomes</taxon>
        <taxon>organismal metagenomes</taxon>
    </lineage>
</organism>
<dbReference type="InterPro" id="IPR001907">
    <property type="entry name" value="ClpP"/>
</dbReference>
<dbReference type="SUPFAM" id="SSF52096">
    <property type="entry name" value="ClpP/crotonase"/>
    <property type="match status" value="1"/>
</dbReference>
<reference evidence="2" key="1">
    <citation type="submission" date="2020-03" db="EMBL/GenBank/DDBJ databases">
        <title>The deep terrestrial virosphere.</title>
        <authorList>
            <person name="Holmfeldt K."/>
            <person name="Nilsson E."/>
            <person name="Simone D."/>
            <person name="Lopez-Fernandez M."/>
            <person name="Wu X."/>
            <person name="de Brujin I."/>
            <person name="Lundin D."/>
            <person name="Andersson A."/>
            <person name="Bertilsson S."/>
            <person name="Dopson M."/>
        </authorList>
    </citation>
    <scope>NUCLEOTIDE SEQUENCE</scope>
    <source>
        <strain evidence="3">MM415B01221</strain>
        <strain evidence="2">TM448A01550</strain>
    </source>
</reference>
<evidence type="ECO:0000313" key="2">
    <source>
        <dbReference type="EMBL" id="QJA49999.1"/>
    </source>
</evidence>
<accession>A0A6H1ZR84</accession>
<keyword evidence="2" id="KW-0645">Protease</keyword>
<sequence length="196" mass="21584">MYPRLTDTGKPISDEQMVGSGEHLVNKHRILSLDGVFTGSMTASNYLLALDSRDKSPIKILITSPGGDLDSAFLLYDTMRLISSPVYTIGRYCASAAALILAAGSKRYLMPHAKVMLHLPSGQLMGDTGDIDIQHEQITMYKNKVIELLLECGVKKTAPEILKDIDRNFWLEPAEAIEYGLADEILGEKTLGEWLA</sequence>
<evidence type="ECO:0000256" key="1">
    <source>
        <dbReference type="ARBA" id="ARBA00007039"/>
    </source>
</evidence>
<dbReference type="GO" id="GO:0006515">
    <property type="term" value="P:protein quality control for misfolded or incompletely synthesized proteins"/>
    <property type="evidence" value="ECO:0007669"/>
    <property type="project" value="TreeGrafter"/>
</dbReference>
<dbReference type="Gene3D" id="3.90.226.10">
    <property type="entry name" value="2-enoyl-CoA Hydratase, Chain A, domain 1"/>
    <property type="match status" value="1"/>
</dbReference>
<dbReference type="PANTHER" id="PTHR10381">
    <property type="entry name" value="ATP-DEPENDENT CLP PROTEASE PROTEOLYTIC SUBUNIT"/>
    <property type="match status" value="1"/>
</dbReference>
<dbReference type="GO" id="GO:0004252">
    <property type="term" value="F:serine-type endopeptidase activity"/>
    <property type="evidence" value="ECO:0007669"/>
    <property type="project" value="InterPro"/>
</dbReference>
<dbReference type="GO" id="GO:0051117">
    <property type="term" value="F:ATPase binding"/>
    <property type="evidence" value="ECO:0007669"/>
    <property type="project" value="TreeGrafter"/>
</dbReference>
<dbReference type="CDD" id="cd07017">
    <property type="entry name" value="S14_ClpP_2"/>
    <property type="match status" value="1"/>
</dbReference>
<dbReference type="GO" id="GO:0004176">
    <property type="term" value="F:ATP-dependent peptidase activity"/>
    <property type="evidence" value="ECO:0007669"/>
    <property type="project" value="InterPro"/>
</dbReference>
<dbReference type="Pfam" id="PF00574">
    <property type="entry name" value="CLP_protease"/>
    <property type="match status" value="1"/>
</dbReference>
<dbReference type="PANTHER" id="PTHR10381:SF11">
    <property type="entry name" value="ATP-DEPENDENT CLP PROTEASE PROTEOLYTIC SUBUNIT, MITOCHONDRIAL"/>
    <property type="match status" value="1"/>
</dbReference>
<dbReference type="EMBL" id="MT141388">
    <property type="protein sequence ID" value="QJA59922.1"/>
    <property type="molecule type" value="Genomic_DNA"/>
</dbReference>
<evidence type="ECO:0000313" key="3">
    <source>
        <dbReference type="EMBL" id="QJA59922.1"/>
    </source>
</evidence>
<dbReference type="GO" id="GO:0009368">
    <property type="term" value="C:endopeptidase Clp complex"/>
    <property type="evidence" value="ECO:0007669"/>
    <property type="project" value="TreeGrafter"/>
</dbReference>
<comment type="similarity">
    <text evidence="1">Belongs to the peptidase S14 family.</text>
</comment>
<dbReference type="PRINTS" id="PR00127">
    <property type="entry name" value="CLPPROTEASEP"/>
</dbReference>
<dbReference type="InterPro" id="IPR023562">
    <property type="entry name" value="ClpP/TepA"/>
</dbReference>
<dbReference type="InterPro" id="IPR029045">
    <property type="entry name" value="ClpP/crotonase-like_dom_sf"/>
</dbReference>
<proteinExistence type="inferred from homology"/>
<dbReference type="AlphaFoldDB" id="A0A6H1ZR84"/>
<dbReference type="EMBL" id="MT144168">
    <property type="protein sequence ID" value="QJA49999.1"/>
    <property type="molecule type" value="Genomic_DNA"/>
</dbReference>
<keyword evidence="2" id="KW-0378">Hydrolase</keyword>
<gene>
    <name evidence="3" type="ORF">MM415B01221_0031</name>
    <name evidence="2" type="ORF">TM448A01550_0014</name>
</gene>